<protein>
    <submittedName>
        <fullName evidence="2">ROK family protein</fullName>
    </submittedName>
</protein>
<name>E0IEY8_9BACL</name>
<dbReference type="SUPFAM" id="SSF53067">
    <property type="entry name" value="Actin-like ATPase domain"/>
    <property type="match status" value="1"/>
</dbReference>
<evidence type="ECO:0000313" key="3">
    <source>
        <dbReference type="Proteomes" id="UP000005387"/>
    </source>
</evidence>
<gene>
    <name evidence="2" type="ORF">PaecuDRAFT_4229</name>
</gene>
<dbReference type="PANTHER" id="PTHR18964">
    <property type="entry name" value="ROK (REPRESSOR, ORF, KINASE) FAMILY"/>
    <property type="match status" value="1"/>
</dbReference>
<reference evidence="2 3" key="1">
    <citation type="submission" date="2010-07" db="EMBL/GenBank/DDBJ databases">
        <title>The draft genome of Paenibacillus curdlanolyticus YK9.</title>
        <authorList>
            <consortium name="US DOE Joint Genome Institute (JGI-PGF)"/>
            <person name="Lucas S."/>
            <person name="Copeland A."/>
            <person name="Lapidus A."/>
            <person name="Cheng J.-F."/>
            <person name="Bruce D."/>
            <person name="Goodwin L."/>
            <person name="Pitluck S."/>
            <person name="Land M.L."/>
            <person name="Hauser L."/>
            <person name="Chang Y.-J."/>
            <person name="Jeffries C."/>
            <person name="Anderson I.J."/>
            <person name="Johnson E."/>
            <person name="Loganathan U."/>
            <person name="Mulhopadhyay B."/>
            <person name="Kyrpides N."/>
            <person name="Woyke T.J."/>
        </authorList>
    </citation>
    <scope>NUCLEOTIDE SEQUENCE [LARGE SCALE GENOMIC DNA]</scope>
    <source>
        <strain evidence="2 3">YK9</strain>
    </source>
</reference>
<dbReference type="InterPro" id="IPR000600">
    <property type="entry name" value="ROK"/>
</dbReference>
<dbReference type="Pfam" id="PF00480">
    <property type="entry name" value="ROK"/>
    <property type="match status" value="1"/>
</dbReference>
<dbReference type="RefSeq" id="WP_006040212.1">
    <property type="nucleotide sequence ID" value="NZ_AEDD01000013.1"/>
</dbReference>
<dbReference type="PROSITE" id="PS01125">
    <property type="entry name" value="ROK"/>
    <property type="match status" value="1"/>
</dbReference>
<dbReference type="PANTHER" id="PTHR18964:SF165">
    <property type="entry name" value="BETA-GLUCOSIDE KINASE"/>
    <property type="match status" value="1"/>
</dbReference>
<dbReference type="Gene3D" id="3.30.420.40">
    <property type="match status" value="2"/>
</dbReference>
<dbReference type="Proteomes" id="UP000005387">
    <property type="component" value="Unassembled WGS sequence"/>
</dbReference>
<evidence type="ECO:0000256" key="1">
    <source>
        <dbReference type="ARBA" id="ARBA00006479"/>
    </source>
</evidence>
<organism evidence="2 3">
    <name type="scientific">Paenibacillus curdlanolyticus YK9</name>
    <dbReference type="NCBI Taxonomy" id="717606"/>
    <lineage>
        <taxon>Bacteria</taxon>
        <taxon>Bacillati</taxon>
        <taxon>Bacillota</taxon>
        <taxon>Bacilli</taxon>
        <taxon>Bacillales</taxon>
        <taxon>Paenibacillaceae</taxon>
        <taxon>Paenibacillus</taxon>
    </lineage>
</organism>
<evidence type="ECO:0000313" key="2">
    <source>
        <dbReference type="EMBL" id="EFM08764.1"/>
    </source>
</evidence>
<proteinExistence type="inferred from homology"/>
<sequence>MKHYIGIDIGGTSIKYAVFDEKATILFHHAVLTPIGNAGDQIPKALYGIIDQLMSVYDGVQGVGISTAGVVNPLSGAILFAGDTLPGYAGTKLKALLQQRYGLPVAVANDVNAAACGEWWKGAARGYGHFFCVTIGTGIGGALFSGGQLVHGRRFRAGEVGHALYDKRSGTTYEQRASMTALMQMAAAELPDFHGGGRELFDLARSGDAACAALIARWTEEVARGLAEITLVADPAMIVIGGAVSEQKEFLLDFIRAHLNRYVPAQFGHAPLVAAQLGNRAALYGAIYPFFYTEETERDSYGNRIDQSI</sequence>
<dbReference type="OrthoDB" id="9795247at2"/>
<dbReference type="EMBL" id="AEDD01000013">
    <property type="protein sequence ID" value="EFM08764.1"/>
    <property type="molecule type" value="Genomic_DNA"/>
</dbReference>
<dbReference type="InterPro" id="IPR049874">
    <property type="entry name" value="ROK_cs"/>
</dbReference>
<dbReference type="InterPro" id="IPR043129">
    <property type="entry name" value="ATPase_NBD"/>
</dbReference>
<comment type="similarity">
    <text evidence="1">Belongs to the ROK (NagC/XylR) family.</text>
</comment>
<keyword evidence="3" id="KW-1185">Reference proteome</keyword>
<dbReference type="AlphaFoldDB" id="E0IEY8"/>
<accession>E0IEY8</accession>
<dbReference type="eggNOG" id="COG1940">
    <property type="taxonomic scope" value="Bacteria"/>
</dbReference>
<dbReference type="STRING" id="717606.PaecuDRAFT_4229"/>
<dbReference type="CDD" id="cd24068">
    <property type="entry name" value="ASKHA_NBD_ROK_FnNanK-like"/>
    <property type="match status" value="1"/>
</dbReference>